<reference evidence="5 6" key="1">
    <citation type="submission" date="2014-09" db="EMBL/GenBank/DDBJ databases">
        <authorList>
            <person name="Grob C."/>
            <person name="Taubert M."/>
            <person name="Howat A.M."/>
            <person name="Burns O.J."/>
            <person name="Dixon J.L."/>
            <person name="Chen Y."/>
            <person name="Murrell J.C."/>
        </authorList>
    </citation>
    <scope>NUCLEOTIDE SEQUENCE [LARGE SCALE GENOMIC DNA]</scope>
    <source>
        <strain evidence="5">L4</strain>
    </source>
</reference>
<dbReference type="GO" id="GO:0071111">
    <property type="term" value="F:cyclic-guanylate-specific phosphodiesterase activity"/>
    <property type="evidence" value="ECO:0007669"/>
    <property type="project" value="InterPro"/>
</dbReference>
<dbReference type="InterPro" id="IPR000160">
    <property type="entry name" value="GGDEF_dom"/>
</dbReference>
<evidence type="ECO:0000256" key="1">
    <source>
        <dbReference type="SAM" id="Phobius"/>
    </source>
</evidence>
<name>A0A0A0BI69_9GAMM</name>
<keyword evidence="1" id="KW-1133">Transmembrane helix</keyword>
<feature type="domain" description="EAL" evidence="2">
    <location>
        <begin position="399"/>
        <end position="632"/>
    </location>
</feature>
<dbReference type="Gene3D" id="3.30.70.270">
    <property type="match status" value="1"/>
</dbReference>
<dbReference type="PANTHER" id="PTHR33121">
    <property type="entry name" value="CYCLIC DI-GMP PHOSPHODIESTERASE PDEF"/>
    <property type="match status" value="1"/>
</dbReference>
<dbReference type="GO" id="GO:0007165">
    <property type="term" value="P:signal transduction"/>
    <property type="evidence" value="ECO:0007669"/>
    <property type="project" value="InterPro"/>
</dbReference>
<dbReference type="Proteomes" id="UP000029999">
    <property type="component" value="Unassembled WGS sequence"/>
</dbReference>
<dbReference type="CDD" id="cd06225">
    <property type="entry name" value="HAMP"/>
    <property type="match status" value="1"/>
</dbReference>
<gene>
    <name evidence="5" type="ORF">LP43_1266</name>
</gene>
<dbReference type="SUPFAM" id="SSF55073">
    <property type="entry name" value="Nucleotide cyclase"/>
    <property type="match status" value="1"/>
</dbReference>
<dbReference type="InterPro" id="IPR032244">
    <property type="entry name" value="LapD_MoxY_N"/>
</dbReference>
<dbReference type="InterPro" id="IPR043128">
    <property type="entry name" value="Rev_trsase/Diguanyl_cyclase"/>
</dbReference>
<dbReference type="PANTHER" id="PTHR33121:SF79">
    <property type="entry name" value="CYCLIC DI-GMP PHOSPHODIESTERASE PDED-RELATED"/>
    <property type="match status" value="1"/>
</dbReference>
<comment type="caution">
    <text evidence="5">The sequence shown here is derived from an EMBL/GenBank/DDBJ whole genome shotgun (WGS) entry which is preliminary data.</text>
</comment>
<dbReference type="Pfam" id="PF00563">
    <property type="entry name" value="EAL"/>
    <property type="match status" value="1"/>
</dbReference>
<dbReference type="SUPFAM" id="SSF141868">
    <property type="entry name" value="EAL domain-like"/>
    <property type="match status" value="1"/>
</dbReference>
<accession>A0A0A0BI69</accession>
<dbReference type="InterPro" id="IPR029787">
    <property type="entry name" value="Nucleotide_cyclase"/>
</dbReference>
<feature type="domain" description="HAMP" evidence="3">
    <location>
        <begin position="172"/>
        <end position="224"/>
    </location>
</feature>
<dbReference type="Pfam" id="PF00672">
    <property type="entry name" value="HAMP"/>
    <property type="match status" value="1"/>
</dbReference>
<dbReference type="SMART" id="SM00267">
    <property type="entry name" value="GGDEF"/>
    <property type="match status" value="1"/>
</dbReference>
<dbReference type="Gene3D" id="3.30.110.200">
    <property type="match status" value="1"/>
</dbReference>
<dbReference type="InterPro" id="IPR003660">
    <property type="entry name" value="HAMP_dom"/>
</dbReference>
<sequence>MSLSKQLLILISLIFLIVFSVSFLLSMSNIRNYLEVESEIHVQDTATSLGLSLSPHMSDEQDPILQTMMNAIFDMGYYKEMRLENVDGEDLVKLTNPVQMEGVPSWIIQLLPMEPATAVSEISSGWTISGTIHVSSNPAYAYLKLYEQAKETLLYSFLIFLAAFALLMLVLRFTLKPLKDIQKQANEISTGNFTTITQLPWTREVRQVATSMNGMSKKIGDTIARLNSRLDSLNDSLKRDLLTGLFNQPTFDVDVKKAMSASQTGYAIYIKFDDLAEISKDKGNDVVDTLLREFAQTLKQCVANHGDAYRLYGSEFALLCPEADEKTITVLADKLKHDITHLGQRYDIEDMVHTGIVLFDRSSEFDRLMPAMIEAYEQARIIGLNAYFIKQDSISSRSEQEWKAIIHQTIDNNTPEITFTAEAFNYSGATPVKVMQEAFTVVTDSDGMQLPIGTFFSMAQEFNQAEMLDRCIINKIIQKMEQADQQVPVTINLSMVSVASAEFHAWLGARLEQTTLANNLLAFSVTAYAAAKDLAAFASFSSFVKNLGATTLLKRYSSDIITTDMLRELHIDYIRLSRNVTENIRGNVNKPDFIEIIQEVASLVEIKVLAESVKADDDFEFVKQAGLYGISR</sequence>
<dbReference type="Pfam" id="PF00990">
    <property type="entry name" value="GGDEF"/>
    <property type="match status" value="1"/>
</dbReference>
<protein>
    <submittedName>
        <fullName evidence="5">GGDEF and EAL domain protein</fullName>
    </submittedName>
</protein>
<dbReference type="InterPro" id="IPR035919">
    <property type="entry name" value="EAL_sf"/>
</dbReference>
<feature type="transmembrane region" description="Helical" evidence="1">
    <location>
        <begin position="6"/>
        <end position="25"/>
    </location>
</feature>
<keyword evidence="1" id="KW-0812">Transmembrane</keyword>
<dbReference type="SUPFAM" id="SSF158472">
    <property type="entry name" value="HAMP domain-like"/>
    <property type="match status" value="1"/>
</dbReference>
<feature type="domain" description="GGDEF" evidence="4">
    <location>
        <begin position="263"/>
        <end position="392"/>
    </location>
</feature>
<evidence type="ECO:0000313" key="6">
    <source>
        <dbReference type="Proteomes" id="UP000029999"/>
    </source>
</evidence>
<dbReference type="Pfam" id="PF16448">
    <property type="entry name" value="LapD_MoxY_N"/>
    <property type="match status" value="1"/>
</dbReference>
<dbReference type="STRING" id="392484.LP43_1266"/>
<dbReference type="PROSITE" id="PS50887">
    <property type="entry name" value="GGDEF"/>
    <property type="match status" value="1"/>
</dbReference>
<dbReference type="AlphaFoldDB" id="A0A0A0BI69"/>
<dbReference type="EMBL" id="JRQD01000003">
    <property type="protein sequence ID" value="KGM06774.1"/>
    <property type="molecule type" value="Genomic_DNA"/>
</dbReference>
<dbReference type="Gene3D" id="6.20.270.20">
    <property type="entry name" value="LapD/MoxY periplasmic domain"/>
    <property type="match status" value="1"/>
</dbReference>
<proteinExistence type="predicted"/>
<dbReference type="InterPro" id="IPR050706">
    <property type="entry name" value="Cyclic-di-GMP_PDE-like"/>
</dbReference>
<dbReference type="PROSITE" id="PS50883">
    <property type="entry name" value="EAL"/>
    <property type="match status" value="1"/>
</dbReference>
<dbReference type="RefSeq" id="WP_036313338.1">
    <property type="nucleotide sequence ID" value="NZ_JRQD01000003.1"/>
</dbReference>
<dbReference type="Gene3D" id="3.20.20.450">
    <property type="entry name" value="EAL domain"/>
    <property type="match status" value="1"/>
</dbReference>
<evidence type="ECO:0000259" key="4">
    <source>
        <dbReference type="PROSITE" id="PS50887"/>
    </source>
</evidence>
<evidence type="ECO:0000313" key="5">
    <source>
        <dbReference type="EMBL" id="KGM06774.1"/>
    </source>
</evidence>
<dbReference type="PROSITE" id="PS50885">
    <property type="entry name" value="HAMP"/>
    <property type="match status" value="1"/>
</dbReference>
<evidence type="ECO:0000259" key="3">
    <source>
        <dbReference type="PROSITE" id="PS50885"/>
    </source>
</evidence>
<keyword evidence="1" id="KW-0472">Membrane</keyword>
<dbReference type="GO" id="GO:0016020">
    <property type="term" value="C:membrane"/>
    <property type="evidence" value="ECO:0007669"/>
    <property type="project" value="InterPro"/>
</dbReference>
<dbReference type="SMART" id="SM00304">
    <property type="entry name" value="HAMP"/>
    <property type="match status" value="1"/>
</dbReference>
<feature type="transmembrane region" description="Helical" evidence="1">
    <location>
        <begin position="153"/>
        <end position="175"/>
    </location>
</feature>
<dbReference type="InterPro" id="IPR001633">
    <property type="entry name" value="EAL_dom"/>
</dbReference>
<dbReference type="InterPro" id="IPR042461">
    <property type="entry name" value="LapD_MoxY_peri_C"/>
</dbReference>
<dbReference type="SMART" id="SM00052">
    <property type="entry name" value="EAL"/>
    <property type="match status" value="1"/>
</dbReference>
<evidence type="ECO:0000259" key="2">
    <source>
        <dbReference type="PROSITE" id="PS50883"/>
    </source>
</evidence>
<organism evidence="5 6">
    <name type="scientific">Methylophaga thiooxydans</name>
    <dbReference type="NCBI Taxonomy" id="392484"/>
    <lineage>
        <taxon>Bacteria</taxon>
        <taxon>Pseudomonadati</taxon>
        <taxon>Pseudomonadota</taxon>
        <taxon>Gammaproteobacteria</taxon>
        <taxon>Thiotrichales</taxon>
        <taxon>Piscirickettsiaceae</taxon>
        <taxon>Methylophaga</taxon>
    </lineage>
</organism>